<evidence type="ECO:0000259" key="9">
    <source>
        <dbReference type="PROSITE" id="PS50110"/>
    </source>
</evidence>
<keyword evidence="4" id="KW-0902">Two-component regulatory system</keyword>
<dbReference type="GO" id="GO:0000160">
    <property type="term" value="P:phosphorelay signal transduction system"/>
    <property type="evidence" value="ECO:0007669"/>
    <property type="project" value="UniProtKB-KW"/>
</dbReference>
<dbReference type="InterPro" id="IPR027417">
    <property type="entry name" value="P-loop_NTPase"/>
</dbReference>
<dbReference type="PROSITE" id="PS50045">
    <property type="entry name" value="SIGMA54_INTERACT_4"/>
    <property type="match status" value="1"/>
</dbReference>
<evidence type="ECO:0000256" key="7">
    <source>
        <dbReference type="PROSITE-ProRule" id="PRU00169"/>
    </source>
</evidence>
<dbReference type="GO" id="GO:0006355">
    <property type="term" value="P:regulation of DNA-templated transcription"/>
    <property type="evidence" value="ECO:0007669"/>
    <property type="project" value="InterPro"/>
</dbReference>
<dbReference type="InterPro" id="IPR001789">
    <property type="entry name" value="Sig_transdc_resp-reg_receiver"/>
</dbReference>
<dbReference type="InterPro" id="IPR009057">
    <property type="entry name" value="Homeodomain-like_sf"/>
</dbReference>
<proteinExistence type="predicted"/>
<keyword evidence="1 7" id="KW-0597">Phosphoprotein</keyword>
<dbReference type="SUPFAM" id="SSF52172">
    <property type="entry name" value="CheY-like"/>
    <property type="match status" value="1"/>
</dbReference>
<reference evidence="10" key="1">
    <citation type="journal article" date="2021" name="Arch. Microbiol.">
        <title>Methyloradius palustris gen. nov., sp. nov., a methanol-oxidizing bacterium isolated from snow.</title>
        <authorList>
            <person name="Miyadera T."/>
            <person name="Kojima H."/>
            <person name="Fukui M."/>
        </authorList>
    </citation>
    <scope>NUCLEOTIDE SEQUENCE</scope>
    <source>
        <strain evidence="10">Zm11</strain>
    </source>
</reference>
<dbReference type="Gene3D" id="3.40.50.300">
    <property type="entry name" value="P-loop containing nucleotide triphosphate hydrolases"/>
    <property type="match status" value="1"/>
</dbReference>
<dbReference type="Gene3D" id="3.40.50.2300">
    <property type="match status" value="1"/>
</dbReference>
<keyword evidence="6" id="KW-0804">Transcription</keyword>
<dbReference type="PANTHER" id="PTHR32071">
    <property type="entry name" value="TRANSCRIPTIONAL REGULATORY PROTEIN"/>
    <property type="match status" value="1"/>
</dbReference>
<evidence type="ECO:0000256" key="1">
    <source>
        <dbReference type="ARBA" id="ARBA00022553"/>
    </source>
</evidence>
<evidence type="ECO:0000259" key="8">
    <source>
        <dbReference type="PROSITE" id="PS50045"/>
    </source>
</evidence>
<dbReference type="RefSeq" id="WP_221764478.1">
    <property type="nucleotide sequence ID" value="NZ_AP024110.1"/>
</dbReference>
<dbReference type="GO" id="GO:0005524">
    <property type="term" value="F:ATP binding"/>
    <property type="evidence" value="ECO:0007669"/>
    <property type="project" value="UniProtKB-KW"/>
</dbReference>
<dbReference type="PROSITE" id="PS50110">
    <property type="entry name" value="RESPONSE_REGULATORY"/>
    <property type="match status" value="1"/>
</dbReference>
<dbReference type="KEGG" id="mpau:ZMTM_01630"/>
<evidence type="ECO:0000256" key="6">
    <source>
        <dbReference type="ARBA" id="ARBA00023163"/>
    </source>
</evidence>
<dbReference type="FunFam" id="3.40.50.2300:FF:000018">
    <property type="entry name" value="DNA-binding transcriptional regulator NtrC"/>
    <property type="match status" value="1"/>
</dbReference>
<dbReference type="CDD" id="cd17550">
    <property type="entry name" value="REC_NtrX-like"/>
    <property type="match status" value="1"/>
</dbReference>
<evidence type="ECO:0000313" key="11">
    <source>
        <dbReference type="Proteomes" id="UP000826722"/>
    </source>
</evidence>
<dbReference type="InterPro" id="IPR058031">
    <property type="entry name" value="AAA_lid_NorR"/>
</dbReference>
<dbReference type="EMBL" id="AP024110">
    <property type="protein sequence ID" value="BCM23904.1"/>
    <property type="molecule type" value="Genomic_DNA"/>
</dbReference>
<evidence type="ECO:0000313" key="10">
    <source>
        <dbReference type="EMBL" id="BCM23904.1"/>
    </source>
</evidence>
<keyword evidence="3" id="KW-0067">ATP-binding</keyword>
<evidence type="ECO:0000256" key="2">
    <source>
        <dbReference type="ARBA" id="ARBA00022741"/>
    </source>
</evidence>
<dbReference type="Gene3D" id="1.10.8.60">
    <property type="match status" value="1"/>
</dbReference>
<keyword evidence="5" id="KW-0805">Transcription regulation</keyword>
<feature type="domain" description="Response regulatory" evidence="9">
    <location>
        <begin position="5"/>
        <end position="120"/>
    </location>
</feature>
<evidence type="ECO:0000256" key="4">
    <source>
        <dbReference type="ARBA" id="ARBA00023012"/>
    </source>
</evidence>
<name>A0A8D5GCA5_9PROT</name>
<sequence length="427" mass="47597">MTARQVLVVDDEIGIRELLHDILQDEGYQVKLAENAAEAREWRQHARPDLVLLDIWMPDCDGISLLKEWGTGGLLTMPVVMMSGHGTIDTAVEATRIGAFDFLEKPIALQKLLKTVNAALKHGELLPKSEMSLLNLGKDTVITELKQRLSQVAQTKLPLLLIGEKDSGAELCARFLHQPTTPWLVLTDHEKLAEAPIDLLEQYQDGLIFLPEVAVLNKTEQKGLLLLISKAEKFGVRVVCGTAQALPQMAAEGIFDAQLLQVLSTTTLGVPRLEDHREDIPDLARTLALQLAESNEAPYREFDVASLNALRNAAWPGNLVQLDSVIRNLMQTSLGEKITLEDVNRVLEQFADAQLSADFVDAKQLANNLTINLDLPLREARDAFERLYFEHHISKVGRNMSRVADNVALERTHLYRKLKQLGIKIKA</sequence>
<feature type="domain" description="Sigma-54 factor interaction" evidence="8">
    <location>
        <begin position="135"/>
        <end position="331"/>
    </location>
</feature>
<dbReference type="SUPFAM" id="SSF52540">
    <property type="entry name" value="P-loop containing nucleoside triphosphate hydrolases"/>
    <property type="match status" value="1"/>
</dbReference>
<accession>A0A8D5GCA5</accession>
<dbReference type="SUPFAM" id="SSF46689">
    <property type="entry name" value="Homeodomain-like"/>
    <property type="match status" value="1"/>
</dbReference>
<dbReference type="Gene3D" id="1.10.10.60">
    <property type="entry name" value="Homeodomain-like"/>
    <property type="match status" value="1"/>
</dbReference>
<dbReference type="PANTHER" id="PTHR32071:SF17">
    <property type="entry name" value="TRANSCRIPTIONAL REGULATOR (NTRC FAMILY)"/>
    <property type="match status" value="1"/>
</dbReference>
<evidence type="ECO:0000256" key="5">
    <source>
        <dbReference type="ARBA" id="ARBA00023015"/>
    </source>
</evidence>
<dbReference type="InterPro" id="IPR011006">
    <property type="entry name" value="CheY-like_superfamily"/>
</dbReference>
<feature type="modified residue" description="4-aspartylphosphate" evidence="7">
    <location>
        <position position="54"/>
    </location>
</feature>
<dbReference type="Pfam" id="PF25601">
    <property type="entry name" value="AAA_lid_14"/>
    <property type="match status" value="1"/>
</dbReference>
<dbReference type="SMART" id="SM00448">
    <property type="entry name" value="REC"/>
    <property type="match status" value="1"/>
</dbReference>
<dbReference type="Pfam" id="PF00072">
    <property type="entry name" value="Response_reg"/>
    <property type="match status" value="1"/>
</dbReference>
<protein>
    <submittedName>
        <fullName evidence="10">Fis family transcriptional regulator</fullName>
    </submittedName>
</protein>
<organism evidence="10 11">
    <name type="scientific">Methyloradius palustris</name>
    <dbReference type="NCBI Taxonomy" id="2778876"/>
    <lineage>
        <taxon>Bacteria</taxon>
        <taxon>Pseudomonadati</taxon>
        <taxon>Pseudomonadota</taxon>
        <taxon>Betaproteobacteria</taxon>
        <taxon>Nitrosomonadales</taxon>
        <taxon>Methylophilaceae</taxon>
        <taxon>Methyloradius</taxon>
    </lineage>
</organism>
<keyword evidence="11" id="KW-1185">Reference proteome</keyword>
<dbReference type="Proteomes" id="UP000826722">
    <property type="component" value="Chromosome"/>
</dbReference>
<dbReference type="InterPro" id="IPR002078">
    <property type="entry name" value="Sigma_54_int"/>
</dbReference>
<evidence type="ECO:0000256" key="3">
    <source>
        <dbReference type="ARBA" id="ARBA00022840"/>
    </source>
</evidence>
<dbReference type="AlphaFoldDB" id="A0A8D5GCA5"/>
<gene>
    <name evidence="10" type="primary">ntrX</name>
    <name evidence="10" type="ORF">ZMTM_01630</name>
</gene>
<keyword evidence="2" id="KW-0547">Nucleotide-binding</keyword>
<dbReference type="Pfam" id="PF14532">
    <property type="entry name" value="Sigma54_activ_2"/>
    <property type="match status" value="1"/>
</dbReference>